<reference evidence="2 3" key="1">
    <citation type="submission" date="2024-09" db="EMBL/GenBank/DDBJ databases">
        <title>Chromosome-scale assembly of Riccia fluitans.</title>
        <authorList>
            <person name="Paukszto L."/>
            <person name="Sawicki J."/>
            <person name="Karawczyk K."/>
            <person name="Piernik-Szablinska J."/>
            <person name="Szczecinska M."/>
            <person name="Mazdziarz M."/>
        </authorList>
    </citation>
    <scope>NUCLEOTIDE SEQUENCE [LARGE SCALE GENOMIC DNA]</scope>
    <source>
        <strain evidence="2">Rf_01</strain>
        <tissue evidence="2">Aerial parts of the thallus</tissue>
    </source>
</reference>
<gene>
    <name evidence="2" type="ORF">R1flu_008963</name>
</gene>
<organism evidence="2 3">
    <name type="scientific">Riccia fluitans</name>
    <dbReference type="NCBI Taxonomy" id="41844"/>
    <lineage>
        <taxon>Eukaryota</taxon>
        <taxon>Viridiplantae</taxon>
        <taxon>Streptophyta</taxon>
        <taxon>Embryophyta</taxon>
        <taxon>Marchantiophyta</taxon>
        <taxon>Marchantiopsida</taxon>
        <taxon>Marchantiidae</taxon>
        <taxon>Marchantiales</taxon>
        <taxon>Ricciaceae</taxon>
        <taxon>Riccia</taxon>
    </lineage>
</organism>
<feature type="compositionally biased region" description="Low complexity" evidence="1">
    <location>
        <begin position="34"/>
        <end position="44"/>
    </location>
</feature>
<dbReference type="AlphaFoldDB" id="A0ABD1Z0R7"/>
<proteinExistence type="predicted"/>
<comment type="caution">
    <text evidence="2">The sequence shown here is derived from an EMBL/GenBank/DDBJ whole genome shotgun (WGS) entry which is preliminary data.</text>
</comment>
<sequence length="68" mass="7681">MVAMIDALLYPWDSGRHLRQRQQQKEGESSLTFAEAASEPPAAAEDPRPTPITTARILWWLDTSMVLQ</sequence>
<evidence type="ECO:0000313" key="2">
    <source>
        <dbReference type="EMBL" id="KAL2641376.1"/>
    </source>
</evidence>
<keyword evidence="3" id="KW-1185">Reference proteome</keyword>
<name>A0ABD1Z0R7_9MARC</name>
<evidence type="ECO:0000313" key="3">
    <source>
        <dbReference type="Proteomes" id="UP001605036"/>
    </source>
</evidence>
<dbReference type="Proteomes" id="UP001605036">
    <property type="component" value="Unassembled WGS sequence"/>
</dbReference>
<dbReference type="EMBL" id="JBHFFA010000002">
    <property type="protein sequence ID" value="KAL2641376.1"/>
    <property type="molecule type" value="Genomic_DNA"/>
</dbReference>
<protein>
    <submittedName>
        <fullName evidence="2">Uncharacterized protein</fullName>
    </submittedName>
</protein>
<evidence type="ECO:0000256" key="1">
    <source>
        <dbReference type="SAM" id="MobiDB-lite"/>
    </source>
</evidence>
<accession>A0ABD1Z0R7</accession>
<feature type="region of interest" description="Disordered" evidence="1">
    <location>
        <begin position="19"/>
        <end position="50"/>
    </location>
</feature>